<reference evidence="2 3" key="1">
    <citation type="journal article" date="2013" name="Genome Announc.">
        <title>Genome Sequence of Novosphingobium lindaniclasticum LE124T, Isolated from a Hexachlorocyclohexane Dumpsite.</title>
        <authorList>
            <person name="Saxena A."/>
            <person name="Nayyar N."/>
            <person name="Sangwan N."/>
            <person name="Kumari R."/>
            <person name="Khurana J.P."/>
            <person name="Lal R."/>
        </authorList>
    </citation>
    <scope>NUCLEOTIDE SEQUENCE [LARGE SCALE GENOMIC DNA]</scope>
    <source>
        <strain evidence="2 3">LE124</strain>
    </source>
</reference>
<protein>
    <submittedName>
        <fullName evidence="2">Uncharacterized protein</fullName>
    </submittedName>
</protein>
<proteinExistence type="predicted"/>
<sequence>MLLLGLDMEHGASPDRDSDAEGDQNGKPPEA</sequence>
<dbReference type="EMBL" id="ATHL01000076">
    <property type="protein sequence ID" value="EQB15205.1"/>
    <property type="molecule type" value="Genomic_DNA"/>
</dbReference>
<comment type="caution">
    <text evidence="2">The sequence shown here is derived from an EMBL/GenBank/DDBJ whole genome shotgun (WGS) entry which is preliminary data.</text>
</comment>
<feature type="region of interest" description="Disordered" evidence="1">
    <location>
        <begin position="1"/>
        <end position="31"/>
    </location>
</feature>
<feature type="compositionally biased region" description="Basic and acidic residues" evidence="1">
    <location>
        <begin position="7"/>
        <end position="19"/>
    </location>
</feature>
<dbReference type="AlphaFoldDB" id="T0ITM4"/>
<name>T0ITM4_9SPHN</name>
<gene>
    <name evidence="2" type="ORF">L284_11250</name>
</gene>
<organism evidence="2 3">
    <name type="scientific">Novosphingobium lindaniclasticum LE124</name>
    <dbReference type="NCBI Taxonomy" id="1096930"/>
    <lineage>
        <taxon>Bacteria</taxon>
        <taxon>Pseudomonadati</taxon>
        <taxon>Pseudomonadota</taxon>
        <taxon>Alphaproteobacteria</taxon>
        <taxon>Sphingomonadales</taxon>
        <taxon>Sphingomonadaceae</taxon>
        <taxon>Novosphingobium</taxon>
    </lineage>
</organism>
<evidence type="ECO:0000313" key="2">
    <source>
        <dbReference type="EMBL" id="EQB15205.1"/>
    </source>
</evidence>
<accession>T0ITM4</accession>
<keyword evidence="3" id="KW-1185">Reference proteome</keyword>
<evidence type="ECO:0000313" key="3">
    <source>
        <dbReference type="Proteomes" id="UP000015527"/>
    </source>
</evidence>
<evidence type="ECO:0000256" key="1">
    <source>
        <dbReference type="SAM" id="MobiDB-lite"/>
    </source>
</evidence>
<dbReference type="Proteomes" id="UP000015527">
    <property type="component" value="Unassembled WGS sequence"/>
</dbReference>